<dbReference type="CDD" id="cd00037">
    <property type="entry name" value="CLECT"/>
    <property type="match status" value="2"/>
</dbReference>
<dbReference type="PhylomeDB" id="T1IUA7"/>
<dbReference type="EnsemblMetazoa" id="SMAR004728-RA">
    <property type="protein sequence ID" value="SMAR004728-PA"/>
    <property type="gene ID" value="SMAR004728"/>
</dbReference>
<dbReference type="PROSITE" id="PS00615">
    <property type="entry name" value="C_TYPE_LECTIN_1"/>
    <property type="match status" value="1"/>
</dbReference>
<sequence>MNARTLSFVFAICCLWNVSNACTDGFVHLELDQFQGCYFFSENLVTWLDAYTHCSRLNSQLLSIETIEESFAINLHMSRKHGRDVTYYWTSGSDAYQQGRYIWMSNGKPLSYTNWCANEPNDENGFERCIHLNYLPNGMFAICWLWNVTNACPDGFISLHQGCYLFSTQAVIWVDAFKHCATLDSQLVSIETVEESFAINLHLYYKHGQTQVSYWTSGSDAYQEDDYIWMSKGKPFTYSNWCANEPNNDGNEDCIHLNYYPSGTTCWNDAKCWSYNRLFICEKEQ</sequence>
<dbReference type="Proteomes" id="UP000014500">
    <property type="component" value="Unassembled WGS sequence"/>
</dbReference>
<evidence type="ECO:0000313" key="5">
    <source>
        <dbReference type="Proteomes" id="UP000014500"/>
    </source>
</evidence>
<organism evidence="4 5">
    <name type="scientific">Strigamia maritima</name>
    <name type="common">European centipede</name>
    <name type="synonym">Geophilus maritimus</name>
    <dbReference type="NCBI Taxonomy" id="126957"/>
    <lineage>
        <taxon>Eukaryota</taxon>
        <taxon>Metazoa</taxon>
        <taxon>Ecdysozoa</taxon>
        <taxon>Arthropoda</taxon>
        <taxon>Myriapoda</taxon>
        <taxon>Chilopoda</taxon>
        <taxon>Pleurostigmophora</taxon>
        <taxon>Geophilomorpha</taxon>
        <taxon>Linotaeniidae</taxon>
        <taxon>Strigamia</taxon>
    </lineage>
</organism>
<dbReference type="InterPro" id="IPR018378">
    <property type="entry name" value="C-type_lectin_CS"/>
</dbReference>
<feature type="chain" id="PRO_5004579542" description="C-type lectin domain-containing protein" evidence="2">
    <location>
        <begin position="22"/>
        <end position="285"/>
    </location>
</feature>
<reference evidence="5" key="1">
    <citation type="submission" date="2011-05" db="EMBL/GenBank/DDBJ databases">
        <authorList>
            <person name="Richards S.R."/>
            <person name="Qu J."/>
            <person name="Jiang H."/>
            <person name="Jhangiani S.N."/>
            <person name="Agravi P."/>
            <person name="Goodspeed R."/>
            <person name="Gross S."/>
            <person name="Mandapat C."/>
            <person name="Jackson L."/>
            <person name="Mathew T."/>
            <person name="Pu L."/>
            <person name="Thornton R."/>
            <person name="Saada N."/>
            <person name="Wilczek-Boney K.B."/>
            <person name="Lee S."/>
            <person name="Kovar C."/>
            <person name="Wu Y."/>
            <person name="Scherer S.E."/>
            <person name="Worley K.C."/>
            <person name="Muzny D.M."/>
            <person name="Gibbs R."/>
        </authorList>
    </citation>
    <scope>NUCLEOTIDE SEQUENCE</scope>
    <source>
        <strain evidence="5">Brora</strain>
    </source>
</reference>
<accession>T1IUA7</accession>
<keyword evidence="1" id="KW-1015">Disulfide bond</keyword>
<evidence type="ECO:0000259" key="3">
    <source>
        <dbReference type="PROSITE" id="PS50041"/>
    </source>
</evidence>
<proteinExistence type="predicted"/>
<feature type="signal peptide" evidence="2">
    <location>
        <begin position="1"/>
        <end position="21"/>
    </location>
</feature>
<dbReference type="Gene3D" id="3.10.100.10">
    <property type="entry name" value="Mannose-Binding Protein A, subunit A"/>
    <property type="match status" value="2"/>
</dbReference>
<dbReference type="HOGENOM" id="CLU_1002085_0_0_1"/>
<dbReference type="InterPro" id="IPR016186">
    <property type="entry name" value="C-type_lectin-like/link_sf"/>
</dbReference>
<dbReference type="InterPro" id="IPR050111">
    <property type="entry name" value="C-type_lectin/snaclec_domain"/>
</dbReference>
<evidence type="ECO:0000256" key="2">
    <source>
        <dbReference type="SAM" id="SignalP"/>
    </source>
</evidence>
<dbReference type="EMBL" id="AFFK01019414">
    <property type="status" value="NOT_ANNOTATED_CDS"/>
    <property type="molecule type" value="Genomic_DNA"/>
</dbReference>
<keyword evidence="5" id="KW-1185">Reference proteome</keyword>
<reference evidence="4" key="2">
    <citation type="submission" date="2015-02" db="UniProtKB">
        <authorList>
            <consortium name="EnsemblMetazoa"/>
        </authorList>
    </citation>
    <scope>IDENTIFICATION</scope>
</reference>
<dbReference type="InterPro" id="IPR016187">
    <property type="entry name" value="CTDL_fold"/>
</dbReference>
<protein>
    <recommendedName>
        <fullName evidence="3">C-type lectin domain-containing protein</fullName>
    </recommendedName>
</protein>
<feature type="domain" description="C-type lectin" evidence="3">
    <location>
        <begin position="37"/>
        <end position="147"/>
    </location>
</feature>
<keyword evidence="2" id="KW-0732">Signal</keyword>
<feature type="domain" description="C-type lectin" evidence="3">
    <location>
        <begin position="159"/>
        <end position="272"/>
    </location>
</feature>
<evidence type="ECO:0000313" key="4">
    <source>
        <dbReference type="EnsemblMetazoa" id="SMAR004728-PA"/>
    </source>
</evidence>
<dbReference type="SMART" id="SM00034">
    <property type="entry name" value="CLECT"/>
    <property type="match status" value="2"/>
</dbReference>
<dbReference type="eggNOG" id="KOG4297">
    <property type="taxonomic scope" value="Eukaryota"/>
</dbReference>
<name>T1IUA7_STRMM</name>
<dbReference type="AlphaFoldDB" id="T1IUA7"/>
<dbReference type="PANTHER" id="PTHR22803">
    <property type="entry name" value="MANNOSE, PHOSPHOLIPASE, LECTIN RECEPTOR RELATED"/>
    <property type="match status" value="1"/>
</dbReference>
<dbReference type="OMA" id="NWCANEP"/>
<dbReference type="PROSITE" id="PS50041">
    <property type="entry name" value="C_TYPE_LECTIN_2"/>
    <property type="match status" value="2"/>
</dbReference>
<dbReference type="InterPro" id="IPR001304">
    <property type="entry name" value="C-type_lectin-like"/>
</dbReference>
<dbReference type="STRING" id="126957.T1IUA7"/>
<evidence type="ECO:0000256" key="1">
    <source>
        <dbReference type="ARBA" id="ARBA00023157"/>
    </source>
</evidence>
<dbReference type="SUPFAM" id="SSF56436">
    <property type="entry name" value="C-type lectin-like"/>
    <property type="match status" value="2"/>
</dbReference>
<dbReference type="Pfam" id="PF00059">
    <property type="entry name" value="Lectin_C"/>
    <property type="match status" value="2"/>
</dbReference>